<protein>
    <submittedName>
        <fullName evidence="3">Uncharacterized protein</fullName>
    </submittedName>
</protein>
<dbReference type="InterPro" id="IPR044849">
    <property type="entry name" value="CASTOR/POLLUX/SYM8-like"/>
</dbReference>
<dbReference type="GO" id="GO:0006811">
    <property type="term" value="P:monoatomic ion transport"/>
    <property type="evidence" value="ECO:0007669"/>
    <property type="project" value="InterPro"/>
</dbReference>
<dbReference type="PANTHER" id="PTHR31563:SF10">
    <property type="entry name" value="ION CHANNEL POLLUX-RELATED"/>
    <property type="match status" value="1"/>
</dbReference>
<feature type="region of interest" description="Disordered" evidence="1">
    <location>
        <begin position="749"/>
        <end position="781"/>
    </location>
</feature>
<keyword evidence="2" id="KW-0812">Transmembrane</keyword>
<organism evidence="3">
    <name type="scientific">Alexandrium monilatum</name>
    <dbReference type="NCBI Taxonomy" id="311494"/>
    <lineage>
        <taxon>Eukaryota</taxon>
        <taxon>Sar</taxon>
        <taxon>Alveolata</taxon>
        <taxon>Dinophyceae</taxon>
        <taxon>Gonyaulacales</taxon>
        <taxon>Pyrocystaceae</taxon>
        <taxon>Alexandrium</taxon>
    </lineage>
</organism>
<feature type="transmembrane region" description="Helical" evidence="2">
    <location>
        <begin position="107"/>
        <end position="131"/>
    </location>
</feature>
<reference evidence="3" key="1">
    <citation type="submission" date="2021-01" db="EMBL/GenBank/DDBJ databases">
        <authorList>
            <person name="Corre E."/>
            <person name="Pelletier E."/>
            <person name="Niang G."/>
            <person name="Scheremetjew M."/>
            <person name="Finn R."/>
            <person name="Kale V."/>
            <person name="Holt S."/>
            <person name="Cochrane G."/>
            <person name="Meng A."/>
            <person name="Brown T."/>
            <person name="Cohen L."/>
        </authorList>
    </citation>
    <scope>NUCLEOTIDE SEQUENCE</scope>
    <source>
        <strain evidence="3">CCMP3105</strain>
    </source>
</reference>
<dbReference type="PANTHER" id="PTHR31563">
    <property type="entry name" value="ION CHANNEL POLLUX-RELATED"/>
    <property type="match status" value="1"/>
</dbReference>
<sequence length="781" mass="84178">MPDWLSRCPGAVSTPHLPLQDWADHVVTRSHWRPADWILGTSAGQWSFLAGIAVLLLFLGTLCWSLAGGNSEYSDALDQSLWISYGLFVDIGTQTGLPASDPVRVRAVAVVFSACGFVFNLAVLGLVVDLIRGKLHHWKQERSRIIANGHILILGWGDKSLFLLSELLCSESKEEEAASRRCCCCCGRRRRRVVVLAERPVLDMRQEVSMHMQFQGLEPHGISYRTGDPTDLTDLSKVSASSAEDILIMGTGQGGHKSDQQVVQTLLALAALPQRIQGTCDVFAELHSQEHVDVVEPLLPIAEGIVARHAVNRMLLLRALVPPVGFCYVDIVSFKHGNDLYIRPVPKELVGLSFAVASLLFPEAVVCGLRDGVQAETDVLAAPSLIPEAGRVLQEGDQLVMFARNGIAAETWRPPALGAPAPAWSGEASAGLDEVLADSGQLRLGPTVAGPLTVLFLGFPQDLPSFLQHMDAYVAPGTVVHVLSPMPLEEREEISRHHFARAVPSHSAFSPPSCTGEPGGFFQHFNVVHHVGQPTCKGALSQLPLQAVDSVLILSEYYSEDDTPIAVDSRNLTTVITLSKLLDGVGKHSHAASGGALVAQDLLLSRGKKKVKIVTELLDPKSQRVVEGHDNVRKLGSFVYSNALETGVFAMAVREKAAYSILLQLLAPNNQAGHIAAVPVGSVVRGTQRLSFHDLHARVLQVCGGLLLGWKRVRVRYPELNPGNKGERLPWSDDTGDVLLLFRPCAGTAVKAGGKPETPSTGPDSLPPGCLPPEVDLKRAG</sequence>
<proteinExistence type="predicted"/>
<evidence type="ECO:0000256" key="2">
    <source>
        <dbReference type="SAM" id="Phobius"/>
    </source>
</evidence>
<dbReference type="EMBL" id="HBNR01090984">
    <property type="protein sequence ID" value="CAE4670094.1"/>
    <property type="molecule type" value="Transcribed_RNA"/>
</dbReference>
<keyword evidence="2" id="KW-0472">Membrane</keyword>
<feature type="transmembrane region" description="Helical" evidence="2">
    <location>
        <begin position="46"/>
        <end position="67"/>
    </location>
</feature>
<keyword evidence="2" id="KW-1133">Transmembrane helix</keyword>
<gene>
    <name evidence="3" type="ORF">AMON00008_LOCUS65356</name>
</gene>
<dbReference type="Gene3D" id="3.40.50.720">
    <property type="entry name" value="NAD(P)-binding Rossmann-like Domain"/>
    <property type="match status" value="1"/>
</dbReference>
<evidence type="ECO:0000313" key="3">
    <source>
        <dbReference type="EMBL" id="CAE4670094.1"/>
    </source>
</evidence>
<dbReference type="AlphaFoldDB" id="A0A7S4T9I9"/>
<evidence type="ECO:0000256" key="1">
    <source>
        <dbReference type="SAM" id="MobiDB-lite"/>
    </source>
</evidence>
<accession>A0A7S4T9I9</accession>
<name>A0A7S4T9I9_9DINO</name>